<evidence type="ECO:0000313" key="1">
    <source>
        <dbReference type="EMBL" id="RMX48547.1"/>
    </source>
</evidence>
<dbReference type="Proteomes" id="UP000275408">
    <property type="component" value="Unassembled WGS sequence"/>
</dbReference>
<reference evidence="1 2" key="1">
    <citation type="journal article" date="2018" name="Sci. Rep.">
        <title>Comparative analysis of the Pocillopora damicornis genome highlights role of immune system in coral evolution.</title>
        <authorList>
            <person name="Cunning R."/>
            <person name="Bay R.A."/>
            <person name="Gillette P."/>
            <person name="Baker A.C."/>
            <person name="Traylor-Knowles N."/>
        </authorList>
    </citation>
    <scope>NUCLEOTIDE SEQUENCE [LARGE SCALE GENOMIC DNA]</scope>
    <source>
        <strain evidence="1">RSMAS</strain>
        <tissue evidence="1">Whole animal</tissue>
    </source>
</reference>
<protein>
    <submittedName>
        <fullName evidence="1">Uncharacterized protein</fullName>
    </submittedName>
</protein>
<organism evidence="1 2">
    <name type="scientific">Pocillopora damicornis</name>
    <name type="common">Cauliflower coral</name>
    <name type="synonym">Millepora damicornis</name>
    <dbReference type="NCBI Taxonomy" id="46731"/>
    <lineage>
        <taxon>Eukaryota</taxon>
        <taxon>Metazoa</taxon>
        <taxon>Cnidaria</taxon>
        <taxon>Anthozoa</taxon>
        <taxon>Hexacorallia</taxon>
        <taxon>Scleractinia</taxon>
        <taxon>Astrocoeniina</taxon>
        <taxon>Pocilloporidae</taxon>
        <taxon>Pocillopora</taxon>
    </lineage>
</organism>
<sequence>MKDYPLGHCSLAICKCRKTNVQISKFELRNILASYSYLNQDYANIDHPALYHSMISLENVNEVIPPHVSSTST</sequence>
<accession>A0A3M6U4N7</accession>
<dbReference type="EMBL" id="RCHS01002252">
    <property type="protein sequence ID" value="RMX48547.1"/>
    <property type="molecule type" value="Genomic_DNA"/>
</dbReference>
<keyword evidence="2" id="KW-1185">Reference proteome</keyword>
<evidence type="ECO:0000313" key="2">
    <source>
        <dbReference type="Proteomes" id="UP000275408"/>
    </source>
</evidence>
<name>A0A3M6U4N7_POCDA</name>
<gene>
    <name evidence="1" type="ORF">pdam_00024732</name>
</gene>
<comment type="caution">
    <text evidence="1">The sequence shown here is derived from an EMBL/GenBank/DDBJ whole genome shotgun (WGS) entry which is preliminary data.</text>
</comment>
<dbReference type="AlphaFoldDB" id="A0A3M6U4N7"/>
<proteinExistence type="predicted"/>